<feature type="region of interest" description="Disordered" evidence="2">
    <location>
        <begin position="1"/>
        <end position="29"/>
    </location>
</feature>
<dbReference type="Proteomes" id="UP000654471">
    <property type="component" value="Unassembled WGS sequence"/>
</dbReference>
<name>A0ABQ2UP09_9ACTN</name>
<dbReference type="SMART" id="SM00422">
    <property type="entry name" value="HTH_MERR"/>
    <property type="match status" value="1"/>
</dbReference>
<dbReference type="InterPro" id="IPR000551">
    <property type="entry name" value="MerR-type_HTH_dom"/>
</dbReference>
<dbReference type="InterPro" id="IPR047057">
    <property type="entry name" value="MerR_fam"/>
</dbReference>
<dbReference type="EMBL" id="BMRP01000002">
    <property type="protein sequence ID" value="GGU46382.1"/>
    <property type="molecule type" value="Genomic_DNA"/>
</dbReference>
<dbReference type="PANTHER" id="PTHR30204:SF93">
    <property type="entry name" value="HTH MERR-TYPE DOMAIN-CONTAINING PROTEIN"/>
    <property type="match status" value="1"/>
</dbReference>
<dbReference type="PANTHER" id="PTHR30204">
    <property type="entry name" value="REDOX-CYCLING DRUG-SENSING TRANSCRIPTIONAL ACTIVATOR SOXR"/>
    <property type="match status" value="1"/>
</dbReference>
<evidence type="ECO:0000259" key="3">
    <source>
        <dbReference type="PROSITE" id="PS50937"/>
    </source>
</evidence>
<dbReference type="Pfam" id="PF13411">
    <property type="entry name" value="MerR_1"/>
    <property type="match status" value="1"/>
</dbReference>
<evidence type="ECO:0000256" key="1">
    <source>
        <dbReference type="ARBA" id="ARBA00023125"/>
    </source>
</evidence>
<comment type="caution">
    <text evidence="4">The sequence shown here is derived from an EMBL/GenBank/DDBJ whole genome shotgun (WGS) entry which is preliminary data.</text>
</comment>
<organism evidence="4 5">
    <name type="scientific">Streptomyces albospinus</name>
    <dbReference type="NCBI Taxonomy" id="285515"/>
    <lineage>
        <taxon>Bacteria</taxon>
        <taxon>Bacillati</taxon>
        <taxon>Actinomycetota</taxon>
        <taxon>Actinomycetes</taxon>
        <taxon>Kitasatosporales</taxon>
        <taxon>Streptomycetaceae</taxon>
        <taxon>Streptomyces</taxon>
    </lineage>
</organism>
<feature type="domain" description="HTH merR-type" evidence="3">
    <location>
        <begin position="22"/>
        <end position="90"/>
    </location>
</feature>
<keyword evidence="1" id="KW-0238">DNA-binding</keyword>
<protein>
    <submittedName>
        <fullName evidence="4">MerR family transcriptional regulator</fullName>
    </submittedName>
</protein>
<keyword evidence="5" id="KW-1185">Reference proteome</keyword>
<proteinExistence type="predicted"/>
<dbReference type="CDD" id="cd01282">
    <property type="entry name" value="HTH_MerR-like_sg3"/>
    <property type="match status" value="1"/>
</dbReference>
<dbReference type="SUPFAM" id="SSF46955">
    <property type="entry name" value="Putative DNA-binding domain"/>
    <property type="match status" value="1"/>
</dbReference>
<evidence type="ECO:0000313" key="5">
    <source>
        <dbReference type="Proteomes" id="UP000654471"/>
    </source>
</evidence>
<evidence type="ECO:0000313" key="4">
    <source>
        <dbReference type="EMBL" id="GGU46382.1"/>
    </source>
</evidence>
<dbReference type="PROSITE" id="PS50937">
    <property type="entry name" value="HTH_MERR_2"/>
    <property type="match status" value="1"/>
</dbReference>
<evidence type="ECO:0000256" key="2">
    <source>
        <dbReference type="SAM" id="MobiDB-lite"/>
    </source>
</evidence>
<dbReference type="Gene3D" id="1.10.1660.10">
    <property type="match status" value="1"/>
</dbReference>
<sequence length="152" mass="17471">MKDKREAHARGGATNGEGGHRGMRIGELSERTNTPRRLLRYYEEQGLLLAARTPNGYRDYDERYVDRVLQIRGLLDAGLPTRIIKQILPCLDKPRNIYFPDATPEMIATLQHERDRMTGRISCLTRNRDAIADYLDAVLEYGDGSRDRHEDV</sequence>
<gene>
    <name evidence="4" type="ORF">GCM10010211_07380</name>
</gene>
<reference evidence="5" key="1">
    <citation type="journal article" date="2019" name="Int. J. Syst. Evol. Microbiol.">
        <title>The Global Catalogue of Microorganisms (GCM) 10K type strain sequencing project: providing services to taxonomists for standard genome sequencing and annotation.</title>
        <authorList>
            <consortium name="The Broad Institute Genomics Platform"/>
            <consortium name="The Broad Institute Genome Sequencing Center for Infectious Disease"/>
            <person name="Wu L."/>
            <person name="Ma J."/>
        </authorList>
    </citation>
    <scope>NUCLEOTIDE SEQUENCE [LARGE SCALE GENOMIC DNA]</scope>
    <source>
        <strain evidence="5">JCM 3399</strain>
    </source>
</reference>
<accession>A0ABQ2UP09</accession>
<dbReference type="InterPro" id="IPR009061">
    <property type="entry name" value="DNA-bd_dom_put_sf"/>
</dbReference>